<sequence>MAASLVQPMEISREEYDNIFGSSDEEMSNEDSDIDVSELEDESDENDESGSESASGSESESDEAVQWTDRLQNIHLEDFTSPVGITFEIGNEARELDVLKKLFNDEILNVIVRETNRHARQKLAGDALDKWQDVTLEEIKAFLGVSVVMGVNILPSISDYWSSNQFLGNEGIQKVMTKNRYENISRFFHFNDSSVEPRRGEDGYDRLYKVRPILSHFNAKIQEIYKPGKNISVDEGMIGFKGRLSFRQYMPAKPTKYGIKVWMAADASNGFVINHEVYLGKQRGRVLANGLGYSVVMELMNPFLNKNHHVYFDNFFSSPKLLEDLQNEGTYACSTVRAGRVGLPPSSRRKLKREGEMICEQKGNLVYTKWHDKRDVNILSTNFDPLEPKTVKERWKKNGDVVLVEKPACVDLYNTSMGGVDRTDQLRSYYSACRPSKKWYKYLFWFIFDVSLVNSFIIFKENVDRRGRRTLVNFRLALATQLIAGFSSRSENRKRTMKAASIEATTTPENAPGHFIIRREGNARKRHCVQCKKDGIKTPSNRAKETIYECAQCGIALCKDPCFLRFHSL</sequence>
<accession>C7ENG9</accession>
<organism evidence="4">
    <name type="scientific">Acropora millepora</name>
    <name type="common">Staghorn coral</name>
    <name type="synonym">Heteropora millepora</name>
    <dbReference type="NCBI Taxonomy" id="45264"/>
    <lineage>
        <taxon>Eukaryota</taxon>
        <taxon>Metazoa</taxon>
        <taxon>Cnidaria</taxon>
        <taxon>Anthozoa</taxon>
        <taxon>Hexacorallia</taxon>
        <taxon>Scleractinia</taxon>
        <taxon>Astrocoeniina</taxon>
        <taxon>Acroporidae</taxon>
        <taxon>Acropora</taxon>
    </lineage>
</organism>
<evidence type="ECO:0000313" key="4">
    <source>
        <dbReference type="EMBL" id="ACT79641.1"/>
    </source>
</evidence>
<protein>
    <submittedName>
        <fullName evidence="4">Transposase</fullName>
    </submittedName>
</protein>
<dbReference type="InterPro" id="IPR032718">
    <property type="entry name" value="PGBD4_Znf_C"/>
</dbReference>
<evidence type="ECO:0000256" key="1">
    <source>
        <dbReference type="SAM" id="MobiDB-lite"/>
    </source>
</evidence>
<dbReference type="PANTHER" id="PTHR46599">
    <property type="entry name" value="PIGGYBAC TRANSPOSABLE ELEMENT-DERIVED PROTEIN 4"/>
    <property type="match status" value="1"/>
</dbReference>
<proteinExistence type="predicted"/>
<feature type="domain" description="PiggyBac transposable element-derived protein 4 C-terminal zinc-finger" evidence="2">
    <location>
        <begin position="513"/>
        <end position="567"/>
    </location>
</feature>
<feature type="region of interest" description="Disordered" evidence="1">
    <location>
        <begin position="1"/>
        <end position="65"/>
    </location>
</feature>
<dbReference type="AlphaFoldDB" id="C7ENG9"/>
<dbReference type="InterPro" id="IPR029526">
    <property type="entry name" value="PGBD"/>
</dbReference>
<dbReference type="OrthoDB" id="5985679at2759"/>
<feature type="domain" description="PiggyBac transposable element-derived protein" evidence="3">
    <location>
        <begin position="97"/>
        <end position="456"/>
    </location>
</feature>
<dbReference type="PANTHER" id="PTHR46599:SF3">
    <property type="entry name" value="PIGGYBAC TRANSPOSABLE ELEMENT-DERIVED PROTEIN 4"/>
    <property type="match status" value="1"/>
</dbReference>
<evidence type="ECO:0000259" key="2">
    <source>
        <dbReference type="Pfam" id="PF13842"/>
    </source>
</evidence>
<dbReference type="Pfam" id="PF13843">
    <property type="entry name" value="DDE_Tnp_1_7"/>
    <property type="match status" value="1"/>
</dbReference>
<name>C7ENG9_ACRMI</name>
<evidence type="ECO:0000259" key="3">
    <source>
        <dbReference type="Pfam" id="PF13843"/>
    </source>
</evidence>
<dbReference type="EMBL" id="GQ281009">
    <property type="protein sequence ID" value="ACT79641.1"/>
    <property type="molecule type" value="Genomic_DNA"/>
</dbReference>
<feature type="compositionally biased region" description="Acidic residues" evidence="1">
    <location>
        <begin position="23"/>
        <end position="50"/>
    </location>
</feature>
<dbReference type="Pfam" id="PF13842">
    <property type="entry name" value="zf-Tnp_2"/>
    <property type="match status" value="1"/>
</dbReference>
<reference evidence="4" key="1">
    <citation type="submission" date="2009-06" db="EMBL/GenBank/DDBJ databases">
        <title>A group of miniature inverted-repeat transposable elements (MITEs) from corals demonstrate novel strategies to survive in the genome.</title>
        <authorList>
            <person name="Wang S."/>
            <person name="Zhang L."/>
            <person name="Meyer E."/>
            <person name="Matz M.V."/>
        </authorList>
    </citation>
    <scope>NUCLEOTIDE SEQUENCE</scope>
    <source>
        <strain evidence="4">3</strain>
    </source>
</reference>